<dbReference type="InterPro" id="IPR009057">
    <property type="entry name" value="Homeodomain-like_sf"/>
</dbReference>
<feature type="domain" description="Tc1-like transposase DDE" evidence="1">
    <location>
        <begin position="121"/>
        <end position="206"/>
    </location>
</feature>
<organism evidence="2">
    <name type="scientific">Polaromonas hydrogenivorans</name>
    <dbReference type="NCBI Taxonomy" id="335476"/>
    <lineage>
        <taxon>Bacteria</taxon>
        <taxon>Pseudomonadati</taxon>
        <taxon>Pseudomonadota</taxon>
        <taxon>Betaproteobacteria</taxon>
        <taxon>Burkholderiales</taxon>
        <taxon>Comamonadaceae</taxon>
        <taxon>Polaromonas</taxon>
    </lineage>
</organism>
<accession>A0AAU7LSS3</accession>
<protein>
    <submittedName>
        <fullName evidence="2">Transposase</fullName>
    </submittedName>
</protein>
<evidence type="ECO:0000259" key="1">
    <source>
        <dbReference type="Pfam" id="PF13358"/>
    </source>
</evidence>
<dbReference type="Gene3D" id="3.30.420.10">
    <property type="entry name" value="Ribonuclease H-like superfamily/Ribonuclease H"/>
    <property type="match status" value="1"/>
</dbReference>
<dbReference type="InterPro" id="IPR038717">
    <property type="entry name" value="Tc1-like_DDE_dom"/>
</dbReference>
<dbReference type="PANTHER" id="PTHR46564">
    <property type="entry name" value="TRANSPOSASE"/>
    <property type="match status" value="1"/>
</dbReference>
<dbReference type="GO" id="GO:0003676">
    <property type="term" value="F:nucleic acid binding"/>
    <property type="evidence" value="ECO:0007669"/>
    <property type="project" value="InterPro"/>
</dbReference>
<gene>
    <name evidence="2" type="ORF">ABLV49_02045</name>
</gene>
<sequence length="330" mass="35767">MAERFGVSAAYVSRVRSRHGRLGQTSAGAQHNHVPLRLAGLKEPLLAQVALAPEQTLAQLCQWVKAEHGIEVGPTTMGKTLARLGLTRKKRRCMLPSKSEATSRRRARTGPQEQAWPASERLIFLDETWATTNMAPTWGRSPKGERCLGYAPCGHWHTTTFVCALSKDGLLAPLVLDGPINGHAFVAWVEQFLVPELRAGDIVVMDLPQLSQARSPVSSLPLRGQVRRCGTCRRTARTSTQLSRCLPSSKPCCAPPRPARSKRSGVPSAHCLIGLPPMSASATFAIAAIASQGNSALTSSAFIASSLMLVKKFLVGRLSDFMCPIFLFHK</sequence>
<name>A0AAU7LSS3_9BURK</name>
<reference evidence="2" key="1">
    <citation type="submission" date="2024-05" db="EMBL/GenBank/DDBJ databases">
        <authorList>
            <person name="Bunk B."/>
            <person name="Swiderski J."/>
            <person name="Sproer C."/>
            <person name="Thiel V."/>
        </authorList>
    </citation>
    <scope>NUCLEOTIDE SEQUENCE</scope>
    <source>
        <strain evidence="2">DSM 17735</strain>
    </source>
</reference>
<dbReference type="SUPFAM" id="SSF46689">
    <property type="entry name" value="Homeodomain-like"/>
    <property type="match status" value="1"/>
</dbReference>
<dbReference type="EMBL" id="CP157675">
    <property type="protein sequence ID" value="XBP70641.1"/>
    <property type="molecule type" value="Genomic_DNA"/>
</dbReference>
<dbReference type="PANTHER" id="PTHR46564:SF1">
    <property type="entry name" value="TRANSPOSASE"/>
    <property type="match status" value="1"/>
</dbReference>
<dbReference type="InterPro" id="IPR036397">
    <property type="entry name" value="RNaseH_sf"/>
</dbReference>
<dbReference type="AlphaFoldDB" id="A0AAU7LSS3"/>
<dbReference type="Pfam" id="PF13358">
    <property type="entry name" value="DDE_3"/>
    <property type="match status" value="1"/>
</dbReference>
<dbReference type="RefSeq" id="WP_349279985.1">
    <property type="nucleotide sequence ID" value="NZ_CP157675.1"/>
</dbReference>
<proteinExistence type="predicted"/>
<evidence type="ECO:0000313" key="2">
    <source>
        <dbReference type="EMBL" id="XBP70641.1"/>
    </source>
</evidence>